<organism evidence="1 2">
    <name type="scientific">Ixodes persulcatus</name>
    <name type="common">Taiga tick</name>
    <dbReference type="NCBI Taxonomy" id="34615"/>
    <lineage>
        <taxon>Eukaryota</taxon>
        <taxon>Metazoa</taxon>
        <taxon>Ecdysozoa</taxon>
        <taxon>Arthropoda</taxon>
        <taxon>Chelicerata</taxon>
        <taxon>Arachnida</taxon>
        <taxon>Acari</taxon>
        <taxon>Parasitiformes</taxon>
        <taxon>Ixodida</taxon>
        <taxon>Ixodoidea</taxon>
        <taxon>Ixodidae</taxon>
        <taxon>Ixodinae</taxon>
        <taxon>Ixodes</taxon>
    </lineage>
</organism>
<evidence type="ECO:0000313" key="2">
    <source>
        <dbReference type="Proteomes" id="UP000805193"/>
    </source>
</evidence>
<gene>
    <name evidence="1" type="ORF">HPB47_018669</name>
</gene>
<comment type="caution">
    <text evidence="1">The sequence shown here is derived from an EMBL/GenBank/DDBJ whole genome shotgun (WGS) entry which is preliminary data.</text>
</comment>
<sequence length="658" mass="72310">MVSRLFGRIPLLQLLQRNVQLGKPRKCFHPGASTLLPAQVGVSAKSVSGWSIIKQMFTYLWPKEKPEIRRRVLVAMAILILAKVINIEVPFIFKAVVDYLNEQTGTKLTLSDASSTLTSAALAMLLGYGLARAGAAGFNELRNAVFAKVAHHSIREVARRVFVHLHKLDLNFHLSRQTGALSKAIDRGTRGINFVLSALVFNIVPTILEVALVSSVLYYKCGGKFAVVTLGCIGTYSVFTFAVTQWRTKFRIKMNKAENEAGAQAVDSLINYETVKYFNNEKLEANNYDKLLAQYQEASLKTTTSLAVLNFGQNAIFSASLSAIMILASQNILNGSMTVGDLVMVNGLLFQLSLPLNFLGSVYREVKQSLIDMQTMFVLMQIKTPIESVPEAPRLSVDSSNATVAFEDVSFGYVNGQPILKNLSFSIPAGKKVALVGGSGTGKSTVIRLLYRFYDPDKGRILINGQDIRDVNLDSLRKVIAVVPQDAVLFHNTIEYNLHYGDFSRPIEDVQKAADMAELHDSIMAWPQRYETQVGERGLKLSGGEKQRVAIARAILKNSPILVFDEATSSLDSITEHKIMMALRRASLGRTSICIAHRLSTVVDADEILVLSDGNVCERGTHQGLLARPSSYYSMLWNQQHQPGMGLSGSTKDGGIAV</sequence>
<dbReference type="EMBL" id="JABSTQ010007881">
    <property type="protein sequence ID" value="KAG0435133.1"/>
    <property type="molecule type" value="Genomic_DNA"/>
</dbReference>
<keyword evidence="2" id="KW-1185">Reference proteome</keyword>
<protein>
    <submittedName>
        <fullName evidence="1">Uncharacterized protein</fullName>
    </submittedName>
</protein>
<accession>A0AC60QK42</accession>
<evidence type="ECO:0000313" key="1">
    <source>
        <dbReference type="EMBL" id="KAG0435133.1"/>
    </source>
</evidence>
<name>A0AC60QK42_IXOPE</name>
<proteinExistence type="predicted"/>
<reference evidence="1 2" key="1">
    <citation type="journal article" date="2020" name="Cell">
        <title>Large-Scale Comparative Analyses of Tick Genomes Elucidate Their Genetic Diversity and Vector Capacities.</title>
        <authorList>
            <consortium name="Tick Genome and Microbiome Consortium (TIGMIC)"/>
            <person name="Jia N."/>
            <person name="Wang J."/>
            <person name="Shi W."/>
            <person name="Du L."/>
            <person name="Sun Y."/>
            <person name="Zhan W."/>
            <person name="Jiang J.F."/>
            <person name="Wang Q."/>
            <person name="Zhang B."/>
            <person name="Ji P."/>
            <person name="Bell-Sakyi L."/>
            <person name="Cui X.M."/>
            <person name="Yuan T.T."/>
            <person name="Jiang B.G."/>
            <person name="Yang W.F."/>
            <person name="Lam T.T."/>
            <person name="Chang Q.C."/>
            <person name="Ding S.J."/>
            <person name="Wang X.J."/>
            <person name="Zhu J.G."/>
            <person name="Ruan X.D."/>
            <person name="Zhao L."/>
            <person name="Wei J.T."/>
            <person name="Ye R.Z."/>
            <person name="Que T.C."/>
            <person name="Du C.H."/>
            <person name="Zhou Y.H."/>
            <person name="Cheng J.X."/>
            <person name="Dai P.F."/>
            <person name="Guo W.B."/>
            <person name="Han X.H."/>
            <person name="Huang E.J."/>
            <person name="Li L.F."/>
            <person name="Wei W."/>
            <person name="Gao Y.C."/>
            <person name="Liu J.Z."/>
            <person name="Shao H.Z."/>
            <person name="Wang X."/>
            <person name="Wang C.C."/>
            <person name="Yang T.C."/>
            <person name="Huo Q.B."/>
            <person name="Li W."/>
            <person name="Chen H.Y."/>
            <person name="Chen S.E."/>
            <person name="Zhou L.G."/>
            <person name="Ni X.B."/>
            <person name="Tian J.H."/>
            <person name="Sheng Y."/>
            <person name="Liu T."/>
            <person name="Pan Y.S."/>
            <person name="Xia L.Y."/>
            <person name="Li J."/>
            <person name="Zhao F."/>
            <person name="Cao W.C."/>
        </authorList>
    </citation>
    <scope>NUCLEOTIDE SEQUENCE [LARGE SCALE GENOMIC DNA]</scope>
    <source>
        <strain evidence="1">Iper-2018</strain>
    </source>
</reference>
<dbReference type="Proteomes" id="UP000805193">
    <property type="component" value="Unassembled WGS sequence"/>
</dbReference>